<proteinExistence type="predicted"/>
<dbReference type="CTD" id="20251109"/>
<protein>
    <recommendedName>
        <fullName evidence="5">DhaL domain-containing protein</fullName>
    </recommendedName>
</protein>
<feature type="domain" description="DhaL" evidence="5">
    <location>
        <begin position="1"/>
        <end position="124"/>
    </location>
</feature>
<organism evidence="6 7">
    <name type="scientific">Lottia gigantea</name>
    <name type="common">Giant owl limpet</name>
    <dbReference type="NCBI Taxonomy" id="225164"/>
    <lineage>
        <taxon>Eukaryota</taxon>
        <taxon>Metazoa</taxon>
        <taxon>Spiralia</taxon>
        <taxon>Lophotrochozoa</taxon>
        <taxon>Mollusca</taxon>
        <taxon>Gastropoda</taxon>
        <taxon>Patellogastropoda</taxon>
        <taxon>Lottioidea</taxon>
        <taxon>Lottiidae</taxon>
        <taxon>Lottia</taxon>
    </lineage>
</organism>
<dbReference type="HOGENOM" id="CLU_1940491_0_0_1"/>
<comment type="catalytic activity">
    <reaction evidence="4">
        <text>dihydroxyacetone + ATP = dihydroxyacetone phosphate + ADP + H(+)</text>
        <dbReference type="Rhea" id="RHEA:15773"/>
        <dbReference type="ChEBI" id="CHEBI:15378"/>
        <dbReference type="ChEBI" id="CHEBI:16016"/>
        <dbReference type="ChEBI" id="CHEBI:30616"/>
        <dbReference type="ChEBI" id="CHEBI:57642"/>
        <dbReference type="ChEBI" id="CHEBI:456216"/>
        <dbReference type="EC" id="2.7.1.29"/>
    </reaction>
</comment>
<dbReference type="PANTHER" id="PTHR28629">
    <property type="entry name" value="TRIOKINASE/FMN CYCLASE"/>
    <property type="match status" value="1"/>
</dbReference>
<accession>V4A6D4</accession>
<dbReference type="InterPro" id="IPR004007">
    <property type="entry name" value="DhaL_dom"/>
</dbReference>
<gene>
    <name evidence="6" type="ORF">LOTGIDRAFT_239582</name>
</gene>
<sequence length="130" mass="14438">MASDFKRICQKSAFNHSVNISLYYQTTQNQPPLPINMLYFYISDDYLQLDALYPACVVLKEEQIKSSKIVDMVQKASQAARQGAESTSKMAARAGRASYVNPDNLHNPDPGAMAVSICFQAILDTLLSQI</sequence>
<evidence type="ECO:0000256" key="4">
    <source>
        <dbReference type="ARBA" id="ARBA00048898"/>
    </source>
</evidence>
<dbReference type="EMBL" id="KB202111">
    <property type="protein sequence ID" value="ESO92287.1"/>
    <property type="molecule type" value="Genomic_DNA"/>
</dbReference>
<evidence type="ECO:0000313" key="7">
    <source>
        <dbReference type="Proteomes" id="UP000030746"/>
    </source>
</evidence>
<evidence type="ECO:0000256" key="2">
    <source>
        <dbReference type="ARBA" id="ARBA00022777"/>
    </source>
</evidence>
<dbReference type="GO" id="GO:0019563">
    <property type="term" value="P:glycerol catabolic process"/>
    <property type="evidence" value="ECO:0007669"/>
    <property type="project" value="TreeGrafter"/>
</dbReference>
<evidence type="ECO:0000256" key="3">
    <source>
        <dbReference type="ARBA" id="ARBA00047974"/>
    </source>
</evidence>
<reference evidence="6 7" key="1">
    <citation type="journal article" date="2013" name="Nature">
        <title>Insights into bilaterian evolution from three spiralian genomes.</title>
        <authorList>
            <person name="Simakov O."/>
            <person name="Marletaz F."/>
            <person name="Cho S.J."/>
            <person name="Edsinger-Gonzales E."/>
            <person name="Havlak P."/>
            <person name="Hellsten U."/>
            <person name="Kuo D.H."/>
            <person name="Larsson T."/>
            <person name="Lv J."/>
            <person name="Arendt D."/>
            <person name="Savage R."/>
            <person name="Osoegawa K."/>
            <person name="de Jong P."/>
            <person name="Grimwood J."/>
            <person name="Chapman J.A."/>
            <person name="Shapiro H."/>
            <person name="Aerts A."/>
            <person name="Otillar R.P."/>
            <person name="Terry A.Y."/>
            <person name="Boore J.L."/>
            <person name="Grigoriev I.V."/>
            <person name="Lindberg D.R."/>
            <person name="Seaver E.C."/>
            <person name="Weisblat D.A."/>
            <person name="Putnam N.H."/>
            <person name="Rokhsar D.S."/>
        </authorList>
    </citation>
    <scope>NUCLEOTIDE SEQUENCE [LARGE SCALE GENOMIC DNA]</scope>
</reference>
<dbReference type="STRING" id="225164.V4A6D4"/>
<dbReference type="Pfam" id="PF02734">
    <property type="entry name" value="Dak2"/>
    <property type="match status" value="1"/>
</dbReference>
<evidence type="ECO:0000256" key="1">
    <source>
        <dbReference type="ARBA" id="ARBA00022679"/>
    </source>
</evidence>
<comment type="catalytic activity">
    <reaction evidence="3">
        <text>D-glyceraldehyde + ATP = D-glyceraldehyde 3-phosphate + ADP + H(+)</text>
        <dbReference type="Rhea" id="RHEA:13941"/>
        <dbReference type="ChEBI" id="CHEBI:15378"/>
        <dbReference type="ChEBI" id="CHEBI:17378"/>
        <dbReference type="ChEBI" id="CHEBI:30616"/>
        <dbReference type="ChEBI" id="CHEBI:59776"/>
        <dbReference type="ChEBI" id="CHEBI:456216"/>
        <dbReference type="EC" id="2.7.1.28"/>
    </reaction>
</comment>
<evidence type="ECO:0000259" key="5">
    <source>
        <dbReference type="PROSITE" id="PS51480"/>
    </source>
</evidence>
<dbReference type="PANTHER" id="PTHR28629:SF4">
    <property type="entry name" value="TRIOKINASE_FMN CYCLASE"/>
    <property type="match status" value="1"/>
</dbReference>
<dbReference type="GO" id="GO:0004371">
    <property type="term" value="F:glycerone kinase activity"/>
    <property type="evidence" value="ECO:0007669"/>
    <property type="project" value="UniProtKB-EC"/>
</dbReference>
<dbReference type="InterPro" id="IPR036117">
    <property type="entry name" value="DhaL_dom_sf"/>
</dbReference>
<dbReference type="Proteomes" id="UP000030746">
    <property type="component" value="Unassembled WGS sequence"/>
</dbReference>
<dbReference type="GeneID" id="20251109"/>
<evidence type="ECO:0000313" key="6">
    <source>
        <dbReference type="EMBL" id="ESO92287.1"/>
    </source>
</evidence>
<dbReference type="Gene3D" id="1.25.40.340">
    <property type="match status" value="1"/>
</dbReference>
<name>V4A6D4_LOTGI</name>
<dbReference type="AlphaFoldDB" id="V4A6D4"/>
<dbReference type="RefSeq" id="XP_009057028.1">
    <property type="nucleotide sequence ID" value="XM_009058780.1"/>
</dbReference>
<dbReference type="GO" id="GO:0005829">
    <property type="term" value="C:cytosol"/>
    <property type="evidence" value="ECO:0007669"/>
    <property type="project" value="TreeGrafter"/>
</dbReference>
<dbReference type="InterPro" id="IPR050861">
    <property type="entry name" value="Dihydroxyacetone_Kinase"/>
</dbReference>
<dbReference type="KEGG" id="lgi:LOTGIDRAFT_239582"/>
<keyword evidence="7" id="KW-1185">Reference proteome</keyword>
<dbReference type="OrthoDB" id="5599713at2759"/>
<keyword evidence="1" id="KW-0808">Transferase</keyword>
<keyword evidence="2" id="KW-0418">Kinase</keyword>
<dbReference type="SUPFAM" id="SSF101473">
    <property type="entry name" value="DhaL-like"/>
    <property type="match status" value="1"/>
</dbReference>
<dbReference type="PROSITE" id="PS51480">
    <property type="entry name" value="DHAL"/>
    <property type="match status" value="1"/>
</dbReference>
<dbReference type="GO" id="GO:0050354">
    <property type="term" value="F:triokinase activity"/>
    <property type="evidence" value="ECO:0007669"/>
    <property type="project" value="UniProtKB-EC"/>
</dbReference>